<dbReference type="InterPro" id="IPR025349">
    <property type="entry name" value="DUF4253"/>
</dbReference>
<reference evidence="3" key="1">
    <citation type="submission" date="2022-10" db="EMBL/GenBank/DDBJ databases">
        <title>The complete genomes of actinobacterial strains from the NBC collection.</title>
        <authorList>
            <person name="Joergensen T.S."/>
            <person name="Alvarez Arevalo M."/>
            <person name="Sterndorff E.B."/>
            <person name="Faurdal D."/>
            <person name="Vuksanovic O."/>
            <person name="Mourched A.-S."/>
            <person name="Charusanti P."/>
            <person name="Shaw S."/>
            <person name="Blin K."/>
            <person name="Weber T."/>
        </authorList>
    </citation>
    <scope>NUCLEOTIDE SEQUENCE</scope>
    <source>
        <strain evidence="3">NBC_00049</strain>
    </source>
</reference>
<organism evidence="3">
    <name type="scientific">Streptomyces sp. NBC_00049</name>
    <dbReference type="NCBI Taxonomy" id="2903617"/>
    <lineage>
        <taxon>Bacteria</taxon>
        <taxon>Bacillati</taxon>
        <taxon>Actinomycetota</taxon>
        <taxon>Actinomycetes</taxon>
        <taxon>Kitasatosporales</taxon>
        <taxon>Streptomycetaceae</taxon>
        <taxon>Streptomyces</taxon>
    </lineage>
</organism>
<name>A0AAU2JR21_9ACTN</name>
<protein>
    <submittedName>
        <fullName evidence="3">DUF4253 domain-containing protein</fullName>
    </submittedName>
</protein>
<gene>
    <name evidence="3" type="ORF">OG327_11895</name>
</gene>
<evidence type="ECO:0000313" key="3">
    <source>
        <dbReference type="EMBL" id="WTU73979.1"/>
    </source>
</evidence>
<evidence type="ECO:0000259" key="2">
    <source>
        <dbReference type="Pfam" id="PF14062"/>
    </source>
</evidence>
<proteinExistence type="predicted"/>
<evidence type="ECO:0000256" key="1">
    <source>
        <dbReference type="SAM" id="MobiDB-lite"/>
    </source>
</evidence>
<accession>A0AAU2JR21</accession>
<feature type="domain" description="DUF4253" evidence="2">
    <location>
        <begin position="158"/>
        <end position="267"/>
    </location>
</feature>
<feature type="region of interest" description="Disordered" evidence="1">
    <location>
        <begin position="1"/>
        <end position="22"/>
    </location>
</feature>
<dbReference type="EMBL" id="CP108264">
    <property type="protein sequence ID" value="WTU73979.1"/>
    <property type="molecule type" value="Genomic_DNA"/>
</dbReference>
<dbReference type="Pfam" id="PF14062">
    <property type="entry name" value="DUF4253"/>
    <property type="match status" value="1"/>
</dbReference>
<dbReference type="AlphaFoldDB" id="A0AAU2JR21"/>
<sequence length="267" mass="29360">MTGDPNPLSAPGTFPGLPPGSPVFRPARRRWLRRTRPEPTLWISDEPVDTPAAAHPEQPGLRAVLLHDRPGLEEWWAADVMERDAVSAPGDHDAEDVLRDYWHAVIADPEEGAEGEDLIAPFGRDWPGLAPAGRDPEAAGADALARELIRDGWFGRPRLALVPVGRGADVPAAIRWSGPVNHENDTARISAVLRSWEDRYGVRVLALGFDRLDLHVAAPPRTLAEAIPLAAEHFAFCPDNVWQGSGTVRDYAQEALVGSDHWSFWWD</sequence>